<dbReference type="EMBL" id="AMRI01000046">
    <property type="protein sequence ID" value="EKE67254.1"/>
    <property type="molecule type" value="Genomic_DNA"/>
</dbReference>
<dbReference type="eggNOG" id="ENOG5032SJ9">
    <property type="taxonomic scope" value="Bacteria"/>
</dbReference>
<name>K2J9V7_9GAMM</name>
<evidence type="ECO:0000313" key="2">
    <source>
        <dbReference type="EMBL" id="EKE67254.1"/>
    </source>
</evidence>
<dbReference type="Proteomes" id="UP000006755">
    <property type="component" value="Unassembled WGS sequence"/>
</dbReference>
<protein>
    <submittedName>
        <fullName evidence="2">Uncharacterized protein</fullName>
    </submittedName>
</protein>
<comment type="caution">
    <text evidence="2">The sequence shown here is derived from an EMBL/GenBank/DDBJ whole genome shotgun (WGS) entry which is preliminary data.</text>
</comment>
<organism evidence="2 3">
    <name type="scientific">Gallaecimonas xiamenensis 3-C-1</name>
    <dbReference type="NCBI Taxonomy" id="745411"/>
    <lineage>
        <taxon>Bacteria</taxon>
        <taxon>Pseudomonadati</taxon>
        <taxon>Pseudomonadota</taxon>
        <taxon>Gammaproteobacteria</taxon>
        <taxon>Enterobacterales</taxon>
        <taxon>Gallaecimonadaceae</taxon>
        <taxon>Gallaecimonas</taxon>
    </lineage>
</organism>
<keyword evidence="3" id="KW-1185">Reference proteome</keyword>
<gene>
    <name evidence="2" type="ORF">B3C1_18949</name>
</gene>
<reference evidence="2 3" key="1">
    <citation type="journal article" date="2012" name="J. Bacteriol.">
        <title>Genome Sequence of Gallaecimonas xiamenensis Type Strain 3-C-1.</title>
        <authorList>
            <person name="Lai Q."/>
            <person name="Wang L."/>
            <person name="Wang W."/>
            <person name="Shao Z."/>
        </authorList>
    </citation>
    <scope>NUCLEOTIDE SEQUENCE [LARGE SCALE GENOMIC DNA]</scope>
    <source>
        <strain evidence="2 3">3-C-1</strain>
    </source>
</reference>
<feature type="signal peptide" evidence="1">
    <location>
        <begin position="1"/>
        <end position="30"/>
    </location>
</feature>
<evidence type="ECO:0000256" key="1">
    <source>
        <dbReference type="SAM" id="SignalP"/>
    </source>
</evidence>
<accession>K2J9V7</accession>
<keyword evidence="1" id="KW-0732">Signal</keyword>
<proteinExistence type="predicted"/>
<feature type="chain" id="PRO_5003861294" evidence="1">
    <location>
        <begin position="31"/>
        <end position="152"/>
    </location>
</feature>
<sequence length="152" mass="16833">MQVLAALEFITMKKLALIMSLLSMFSFAKATEYTEGQVWSYKTRIGEEKSTVLINKIEANEKLGKIYHVSLNEVKVKNPHMAGGFSSEPPHFPVSEETLKKSLLKLVGNAAPNPDYIEGYNTWKSAFDAGEAGIFTISVAEIVGFIEDTINK</sequence>
<dbReference type="AlphaFoldDB" id="K2J9V7"/>
<evidence type="ECO:0000313" key="3">
    <source>
        <dbReference type="Proteomes" id="UP000006755"/>
    </source>
</evidence>